<dbReference type="InterPro" id="IPR013507">
    <property type="entry name" value="DNA_mismatch_S5_2-like"/>
</dbReference>
<dbReference type="EMBL" id="JARGDL010000001">
    <property type="protein sequence ID" value="MDF1610670.1"/>
    <property type="molecule type" value="Genomic_DNA"/>
</dbReference>
<dbReference type="InterPro" id="IPR002099">
    <property type="entry name" value="MutL/Mlh/PMS"/>
</dbReference>
<name>A0AAE3NXZ7_9BACT</name>
<dbReference type="SMART" id="SM01340">
    <property type="entry name" value="DNA_mis_repair"/>
    <property type="match status" value="1"/>
</dbReference>
<dbReference type="InterPro" id="IPR042121">
    <property type="entry name" value="MutL_C_regsub"/>
</dbReference>
<feature type="domain" description="DNA mismatch repair protein S5" evidence="7">
    <location>
        <begin position="214"/>
        <end position="332"/>
    </location>
</feature>
<dbReference type="Gene3D" id="3.30.1540.20">
    <property type="entry name" value="MutL, C-terminal domain, dimerisation subdomain"/>
    <property type="match status" value="1"/>
</dbReference>
<dbReference type="GO" id="GO:0032300">
    <property type="term" value="C:mismatch repair complex"/>
    <property type="evidence" value="ECO:0007669"/>
    <property type="project" value="InterPro"/>
</dbReference>
<keyword evidence="3 5" id="KW-0227">DNA damage</keyword>
<dbReference type="Pfam" id="PF13589">
    <property type="entry name" value="HATPase_c_3"/>
    <property type="match status" value="1"/>
</dbReference>
<keyword evidence="8" id="KW-0540">Nuclease</keyword>
<evidence type="ECO:0000256" key="4">
    <source>
        <dbReference type="ARBA" id="ARBA00023204"/>
    </source>
</evidence>
<dbReference type="Gene3D" id="3.30.565.10">
    <property type="entry name" value="Histidine kinase-like ATPase, C-terminal domain"/>
    <property type="match status" value="1"/>
</dbReference>
<reference evidence="8" key="1">
    <citation type="submission" date="2023-03" db="EMBL/GenBank/DDBJ databases">
        <title>Stygiobacter electus gen. nov., sp. nov., facultatively anaerobic thermotolerant bacterium of the class Ignavibacteria from a well of Yessentuki mineral water deposit.</title>
        <authorList>
            <person name="Podosokorskaya O.A."/>
            <person name="Elcheninov A.G."/>
            <person name="Petrova N.F."/>
            <person name="Zavarzina D.G."/>
            <person name="Kublanov I.V."/>
            <person name="Merkel A.Y."/>
        </authorList>
    </citation>
    <scope>NUCLEOTIDE SEQUENCE</scope>
    <source>
        <strain evidence="8">09-Me</strain>
    </source>
</reference>
<evidence type="ECO:0000256" key="3">
    <source>
        <dbReference type="ARBA" id="ARBA00022763"/>
    </source>
</evidence>
<dbReference type="RefSeq" id="WP_321534435.1">
    <property type="nucleotide sequence ID" value="NZ_JARGDL010000001.1"/>
</dbReference>
<protein>
    <recommendedName>
        <fullName evidence="2 5">DNA mismatch repair protein MutL</fullName>
    </recommendedName>
</protein>
<evidence type="ECO:0000256" key="2">
    <source>
        <dbReference type="ARBA" id="ARBA00021975"/>
    </source>
</evidence>
<dbReference type="GO" id="GO:0016887">
    <property type="term" value="F:ATP hydrolysis activity"/>
    <property type="evidence" value="ECO:0007669"/>
    <property type="project" value="InterPro"/>
</dbReference>
<feature type="domain" description="MutL C-terminal dimerisation" evidence="6">
    <location>
        <begin position="430"/>
        <end position="572"/>
    </location>
</feature>
<keyword evidence="4 5" id="KW-0234">DNA repair</keyword>
<dbReference type="GO" id="GO:0140664">
    <property type="term" value="F:ATP-dependent DNA damage sensor activity"/>
    <property type="evidence" value="ECO:0007669"/>
    <property type="project" value="InterPro"/>
</dbReference>
<dbReference type="InterPro" id="IPR014762">
    <property type="entry name" value="DNA_mismatch_repair_CS"/>
</dbReference>
<dbReference type="SUPFAM" id="SSF55874">
    <property type="entry name" value="ATPase domain of HSP90 chaperone/DNA topoisomerase II/histidine kinase"/>
    <property type="match status" value="1"/>
</dbReference>
<dbReference type="SMART" id="SM00853">
    <property type="entry name" value="MutL_C"/>
    <property type="match status" value="1"/>
</dbReference>
<comment type="function">
    <text evidence="5">This protein is involved in the repair of mismatches in DNA. It is required for dam-dependent methyl-directed DNA mismatch repair. May act as a 'molecular matchmaker', a protein that promotes the formation of a stable complex between two or more DNA-binding proteins in an ATP-dependent manner without itself being part of a final effector complex.</text>
</comment>
<evidence type="ECO:0000313" key="8">
    <source>
        <dbReference type="EMBL" id="MDF1610670.1"/>
    </source>
</evidence>
<keyword evidence="8" id="KW-0378">Hydrolase</keyword>
<comment type="caution">
    <text evidence="8">The sequence shown here is derived from an EMBL/GenBank/DDBJ whole genome shotgun (WGS) entry which is preliminary data.</text>
</comment>
<organism evidence="8 9">
    <name type="scientific">Stygiobacter electus</name>
    <dbReference type="NCBI Taxonomy" id="3032292"/>
    <lineage>
        <taxon>Bacteria</taxon>
        <taxon>Pseudomonadati</taxon>
        <taxon>Ignavibacteriota</taxon>
        <taxon>Ignavibacteria</taxon>
        <taxon>Ignavibacteriales</taxon>
        <taxon>Melioribacteraceae</taxon>
        <taxon>Stygiobacter</taxon>
    </lineage>
</organism>
<dbReference type="InterPro" id="IPR020568">
    <property type="entry name" value="Ribosomal_Su5_D2-typ_SF"/>
</dbReference>
<dbReference type="InterPro" id="IPR042120">
    <property type="entry name" value="MutL_C_dimsub"/>
</dbReference>
<dbReference type="Pfam" id="PF08676">
    <property type="entry name" value="MutL_C"/>
    <property type="match status" value="1"/>
</dbReference>
<keyword evidence="8" id="KW-0255">Endonuclease</keyword>
<dbReference type="GO" id="GO:0004519">
    <property type="term" value="F:endonuclease activity"/>
    <property type="evidence" value="ECO:0007669"/>
    <property type="project" value="UniProtKB-KW"/>
</dbReference>
<evidence type="ECO:0000259" key="7">
    <source>
        <dbReference type="SMART" id="SM01340"/>
    </source>
</evidence>
<dbReference type="InterPro" id="IPR014790">
    <property type="entry name" value="MutL_C"/>
</dbReference>
<dbReference type="GO" id="GO:0005524">
    <property type="term" value="F:ATP binding"/>
    <property type="evidence" value="ECO:0007669"/>
    <property type="project" value="InterPro"/>
</dbReference>
<dbReference type="AlphaFoldDB" id="A0AAE3NXZ7"/>
<evidence type="ECO:0000313" key="9">
    <source>
        <dbReference type="Proteomes" id="UP001221302"/>
    </source>
</evidence>
<dbReference type="InterPro" id="IPR038973">
    <property type="entry name" value="MutL/Mlh/Pms-like"/>
</dbReference>
<dbReference type="PANTHER" id="PTHR10073">
    <property type="entry name" value="DNA MISMATCH REPAIR PROTEIN MLH, PMS, MUTL"/>
    <property type="match status" value="1"/>
</dbReference>
<dbReference type="GO" id="GO:0030983">
    <property type="term" value="F:mismatched DNA binding"/>
    <property type="evidence" value="ECO:0007669"/>
    <property type="project" value="InterPro"/>
</dbReference>
<dbReference type="CDD" id="cd00782">
    <property type="entry name" value="MutL_Trans"/>
    <property type="match status" value="1"/>
</dbReference>
<dbReference type="PANTHER" id="PTHR10073:SF12">
    <property type="entry name" value="DNA MISMATCH REPAIR PROTEIN MLH1"/>
    <property type="match status" value="1"/>
</dbReference>
<dbReference type="Gene3D" id="3.30.230.10">
    <property type="match status" value="1"/>
</dbReference>
<evidence type="ECO:0000256" key="1">
    <source>
        <dbReference type="ARBA" id="ARBA00006082"/>
    </source>
</evidence>
<dbReference type="PROSITE" id="PS00058">
    <property type="entry name" value="DNA_MISMATCH_REPAIR_1"/>
    <property type="match status" value="1"/>
</dbReference>
<keyword evidence="9" id="KW-1185">Reference proteome</keyword>
<dbReference type="FunFam" id="3.30.565.10:FF:000003">
    <property type="entry name" value="DNA mismatch repair endonuclease MutL"/>
    <property type="match status" value="1"/>
</dbReference>
<accession>A0AAE3NXZ7</accession>
<gene>
    <name evidence="5 8" type="primary">mutL</name>
    <name evidence="8" type="ORF">P0M35_00780</name>
</gene>
<dbReference type="InterPro" id="IPR014721">
    <property type="entry name" value="Ribsml_uS5_D2-typ_fold_subgr"/>
</dbReference>
<sequence>MRKIKLPQKIKILPENLANKIAAGEVVNRPESVVKELLENSIDAGAKNIQVVVKNAGKSLIQVIDDGSGMSEEDAILSIQRHATSKISTLEDLEAIKTFGFRGEALASIAAVSQFELRTKQINDELGTIIKIEETGEIIKEKDNLQAGTTISVKNLFYNVPARRNFLKSNSTELKHIIESFKKISLSHPEISFKFYNDDDLTFDLKACSLDERMKQIFADNILDVVLKVNEPTEYISLSGYVTKPNYLKRSKGEQYFFLNNRFVNSRIINHAVYTAFENILDKGDYPFFVLFLTIDPKKVDVNVHPSKLEVKFDDEREIYSFVNAVIRKTISSYDLVPTVSFKDLNNEKEKLSFTQSRIERNDFSDRPDFTQQNDSKKIHFTDDDIDRLFNELNIPITTNAPDLPVETPFESQEKETYHEHQNRNDESPFIVMLHKKYILSQIKSGLMIIDAHVAHERILYEQALQSFEANIPFSQQLLFPKSVNLDPADFQLAKELEQYLINLGFDIKFKSKNVIEIFGIPSDVKIEHEVKTFLEILHEFRKNQQYKQLEVRDNLAKSYSCKAAIKAGDLLTENEMRILVDKLFATSMPYVCPHGRPIIIKIPLEEFDKRFGRT</sequence>
<dbReference type="InterPro" id="IPR036890">
    <property type="entry name" value="HATPase_C_sf"/>
</dbReference>
<dbReference type="Proteomes" id="UP001221302">
    <property type="component" value="Unassembled WGS sequence"/>
</dbReference>
<evidence type="ECO:0000256" key="5">
    <source>
        <dbReference type="HAMAP-Rule" id="MF_00149"/>
    </source>
</evidence>
<dbReference type="HAMAP" id="MF_00149">
    <property type="entry name" value="DNA_mis_repair"/>
    <property type="match status" value="1"/>
</dbReference>
<dbReference type="CDD" id="cd16926">
    <property type="entry name" value="HATPase_MutL-MLH-PMS-like"/>
    <property type="match status" value="1"/>
</dbReference>
<dbReference type="Gene3D" id="3.30.1370.100">
    <property type="entry name" value="MutL, C-terminal domain, regulatory subdomain"/>
    <property type="match status" value="1"/>
</dbReference>
<dbReference type="Pfam" id="PF01119">
    <property type="entry name" value="DNA_mis_repair"/>
    <property type="match status" value="1"/>
</dbReference>
<dbReference type="SUPFAM" id="SSF54211">
    <property type="entry name" value="Ribosomal protein S5 domain 2-like"/>
    <property type="match status" value="1"/>
</dbReference>
<dbReference type="InterPro" id="IPR037198">
    <property type="entry name" value="MutL_C_sf"/>
</dbReference>
<proteinExistence type="inferred from homology"/>
<comment type="similarity">
    <text evidence="1 5">Belongs to the DNA mismatch repair MutL/HexB family.</text>
</comment>
<evidence type="ECO:0000259" key="6">
    <source>
        <dbReference type="SMART" id="SM00853"/>
    </source>
</evidence>
<dbReference type="GO" id="GO:0006298">
    <property type="term" value="P:mismatch repair"/>
    <property type="evidence" value="ECO:0007669"/>
    <property type="project" value="UniProtKB-UniRule"/>
</dbReference>
<dbReference type="SUPFAM" id="SSF118116">
    <property type="entry name" value="DNA mismatch repair protein MutL"/>
    <property type="match status" value="1"/>
</dbReference>
<dbReference type="NCBIfam" id="TIGR00585">
    <property type="entry name" value="mutl"/>
    <property type="match status" value="1"/>
</dbReference>
<dbReference type="InterPro" id="IPR020667">
    <property type="entry name" value="DNA_mismatch_repair_MutL"/>
</dbReference>